<dbReference type="GO" id="GO:0016151">
    <property type="term" value="F:nickel cation binding"/>
    <property type="evidence" value="ECO:0007669"/>
    <property type="project" value="InterPro"/>
</dbReference>
<organism evidence="7 8">
    <name type="scientific">Pseudodesulfovibrio profundus</name>
    <dbReference type="NCBI Taxonomy" id="57320"/>
    <lineage>
        <taxon>Bacteria</taxon>
        <taxon>Pseudomonadati</taxon>
        <taxon>Thermodesulfobacteriota</taxon>
        <taxon>Desulfovibrionia</taxon>
        <taxon>Desulfovibrionales</taxon>
        <taxon>Desulfovibrionaceae</taxon>
    </lineage>
</organism>
<keyword evidence="1" id="KW-0004">4Fe-4S</keyword>
<evidence type="ECO:0000313" key="7">
    <source>
        <dbReference type="EMBL" id="SOB60446.1"/>
    </source>
</evidence>
<dbReference type="Pfam" id="PF03063">
    <property type="entry name" value="Prismane"/>
    <property type="match status" value="1"/>
</dbReference>
<dbReference type="GO" id="GO:0004601">
    <property type="term" value="F:peroxidase activity"/>
    <property type="evidence" value="ECO:0007669"/>
    <property type="project" value="TreeGrafter"/>
</dbReference>
<reference evidence="8" key="1">
    <citation type="submission" date="2017-09" db="EMBL/GenBank/DDBJ databases">
        <authorList>
            <person name="Regsiter A."/>
            <person name="William W."/>
        </authorList>
    </citation>
    <scope>NUCLEOTIDE SEQUENCE [LARGE SCALE GENOMIC DNA]</scope>
    <source>
        <strain evidence="8">500-1</strain>
    </source>
</reference>
<dbReference type="PANTHER" id="PTHR30109">
    <property type="entry name" value="HYDROXYLAMINE REDUCTASE"/>
    <property type="match status" value="1"/>
</dbReference>
<dbReference type="EMBL" id="LT907975">
    <property type="protein sequence ID" value="SOB60446.1"/>
    <property type="molecule type" value="Genomic_DNA"/>
</dbReference>
<dbReference type="KEGG" id="pprf:DPRO_3530"/>
<evidence type="ECO:0000256" key="1">
    <source>
        <dbReference type="ARBA" id="ARBA00022485"/>
    </source>
</evidence>
<dbReference type="RefSeq" id="WP_157917540.1">
    <property type="nucleotide sequence ID" value="NZ_LT907975.1"/>
</dbReference>
<evidence type="ECO:0000256" key="3">
    <source>
        <dbReference type="ARBA" id="ARBA00022723"/>
    </source>
</evidence>
<dbReference type="PANTHER" id="PTHR30109:SF4">
    <property type="entry name" value="CARBON MONOXIDE DEHYDROGENASE"/>
    <property type="match status" value="1"/>
</dbReference>
<dbReference type="GO" id="GO:0006091">
    <property type="term" value="P:generation of precursor metabolites and energy"/>
    <property type="evidence" value="ECO:0007669"/>
    <property type="project" value="InterPro"/>
</dbReference>
<dbReference type="GO" id="GO:0042542">
    <property type="term" value="P:response to hydrogen peroxide"/>
    <property type="evidence" value="ECO:0007669"/>
    <property type="project" value="TreeGrafter"/>
</dbReference>
<protein>
    <submittedName>
        <fullName evidence="7">Carbon monoxide dehydrogenase</fullName>
    </submittedName>
</protein>
<dbReference type="InterPro" id="IPR016099">
    <property type="entry name" value="Prismane-like_a/b-sand"/>
</dbReference>
<keyword evidence="5" id="KW-0408">Iron</keyword>
<keyword evidence="3" id="KW-0479">Metal-binding</keyword>
<dbReference type="Gene3D" id="1.20.1270.30">
    <property type="match status" value="1"/>
</dbReference>
<gene>
    <name evidence="7" type="ORF">DPRO_3530</name>
</gene>
<keyword evidence="2" id="KW-0533">Nickel</keyword>
<dbReference type="AlphaFoldDB" id="A0A2C8FE47"/>
<dbReference type="Gene3D" id="3.40.50.2030">
    <property type="match status" value="2"/>
</dbReference>
<dbReference type="InterPro" id="IPR004137">
    <property type="entry name" value="HCP/CODH"/>
</dbReference>
<sequence length="615" mass="65732">MKRETYAPTCGTCDPAAGGVQQNPDAGPRASSVFGQKEIHCEVCSLGPCTITDEKTRGTCGANADLVVARNILRAAAMDAADHGARVGRSMLALKQAADNEISLPVAGSKPVSAMATEFGFPIKEQSLETLAGQVADTLFEDMNRVVSTPHKVIDAAASPERRLTWFNRDLLPVGLPHEVFEALHQPTVGTQDEWRMTVDRLMRLGIAFSVDALMGGSIARDALYDKPKKIVAKANLSALDGGAVNIAIHDVSPELLDCLVQAARSEEFRKSAEQVGATGIRLYGVCPSDLSLENENCGLIPLCNVSGSEVALSTGALDLWLADSRLVLPGIMNVADCHKTVVATVGEKEGMAGAEHFGGNDTSVEMDDLAGMIVSRAIESFAGRRDVRRDEELNEVVATLGISLDALDAHYGCLERVASALINGQIKGVVILAGCTNTSGADEKTLLNAVDLLLENDILVFASGCAAMPLVKSGRCSKKALDRCGDKLQMFLKGELPPVWHFGECVDNANALHVFREIAKYAGNAMKDLPFAYLSPEWSGDKGVVVPLAYRMSGFDSYHCASDPISGSEAVRQFVCEGARELVGSSMKWDSDPQAVAEMIIADFAQVRSDRCWR</sequence>
<keyword evidence="6" id="KW-0411">Iron-sulfur</keyword>
<dbReference type="InterPro" id="IPR011254">
    <property type="entry name" value="Prismane-like_sf"/>
</dbReference>
<name>A0A2C8FE47_9BACT</name>
<dbReference type="SUPFAM" id="SSF56821">
    <property type="entry name" value="Prismane protein-like"/>
    <property type="match status" value="1"/>
</dbReference>
<evidence type="ECO:0000256" key="4">
    <source>
        <dbReference type="ARBA" id="ARBA00023002"/>
    </source>
</evidence>
<dbReference type="GO" id="GO:0051539">
    <property type="term" value="F:4 iron, 4 sulfur cluster binding"/>
    <property type="evidence" value="ECO:0007669"/>
    <property type="project" value="UniProtKB-KW"/>
</dbReference>
<dbReference type="InterPro" id="IPR016101">
    <property type="entry name" value="CO_DH_a-bundle"/>
</dbReference>
<accession>A0A2C8FE47</accession>
<dbReference type="OrthoDB" id="5478720at2"/>
<dbReference type="GO" id="GO:0043885">
    <property type="term" value="F:anaerobic carbon-monoxide dehydrogenase activity"/>
    <property type="evidence" value="ECO:0007669"/>
    <property type="project" value="InterPro"/>
</dbReference>
<keyword evidence="8" id="KW-1185">Reference proteome</keyword>
<evidence type="ECO:0000256" key="5">
    <source>
        <dbReference type="ARBA" id="ARBA00023004"/>
    </source>
</evidence>
<keyword evidence="4" id="KW-0560">Oxidoreductase</keyword>
<evidence type="ECO:0000313" key="8">
    <source>
        <dbReference type="Proteomes" id="UP000219215"/>
    </source>
</evidence>
<evidence type="ECO:0000256" key="6">
    <source>
        <dbReference type="ARBA" id="ARBA00023014"/>
    </source>
</evidence>
<dbReference type="GO" id="GO:0050418">
    <property type="term" value="F:hydroxylamine reductase activity"/>
    <property type="evidence" value="ECO:0007669"/>
    <property type="project" value="TreeGrafter"/>
</dbReference>
<dbReference type="Proteomes" id="UP000219215">
    <property type="component" value="Chromosome DPRO"/>
</dbReference>
<evidence type="ECO:0000256" key="2">
    <source>
        <dbReference type="ARBA" id="ARBA00022596"/>
    </source>
</evidence>
<proteinExistence type="predicted"/>